<evidence type="ECO:0000259" key="2">
    <source>
        <dbReference type="Pfam" id="PF25583"/>
    </source>
</evidence>
<dbReference type="Pfam" id="PF13280">
    <property type="entry name" value="WYL"/>
    <property type="match status" value="1"/>
</dbReference>
<organism evidence="3">
    <name type="scientific">uncultured Acidimicrobiales bacterium</name>
    <dbReference type="NCBI Taxonomy" id="310071"/>
    <lineage>
        <taxon>Bacteria</taxon>
        <taxon>Bacillati</taxon>
        <taxon>Actinomycetota</taxon>
        <taxon>Acidimicrobiia</taxon>
        <taxon>Acidimicrobiales</taxon>
        <taxon>environmental samples</taxon>
    </lineage>
</organism>
<sequence>MSKLERLLNLTAALLTTARPLAASELAARVPGYPTEKVAFRRAFERDKEVLRDMGIPLEVTPVPGTDPPVDGYRIAPEQYALRDPGLAPDEVAALHLATVAVRVDGLAGTGALWKLGGAPGDRASSPVAQLPATPELAPLFQAVAERATAGFGYRGERRRLDPHRLTFARGRWYVEGHDHDRGELRQFRLDRIEGAITVGPAGSFERPAVSRAAQPHAWEIGGDDDAPVRAVVRIDSDQAAWVRRVLGEEAVVAAHDDGGIDVAVQVSNRDAFRSWVLGFLDHAEVLEPAELRDDLVSRLRRLAV</sequence>
<dbReference type="InterPro" id="IPR057727">
    <property type="entry name" value="WCX_dom"/>
</dbReference>
<gene>
    <name evidence="3" type="ORF">AVDCRST_MAG20-2804</name>
</gene>
<dbReference type="EMBL" id="CADCSY010000120">
    <property type="protein sequence ID" value="CAA9258619.1"/>
    <property type="molecule type" value="Genomic_DNA"/>
</dbReference>
<protein>
    <submittedName>
        <fullName evidence="3">Uncharacterized protein</fullName>
    </submittedName>
</protein>
<reference evidence="3" key="1">
    <citation type="submission" date="2020-02" db="EMBL/GenBank/DDBJ databases">
        <authorList>
            <person name="Meier V. D."/>
        </authorList>
    </citation>
    <scope>NUCLEOTIDE SEQUENCE</scope>
    <source>
        <strain evidence="3">AVDCRST_MAG20</strain>
    </source>
</reference>
<feature type="domain" description="WYL" evidence="1">
    <location>
        <begin position="137"/>
        <end position="196"/>
    </location>
</feature>
<proteinExistence type="predicted"/>
<dbReference type="InterPro" id="IPR051534">
    <property type="entry name" value="CBASS_pafABC_assoc_protein"/>
</dbReference>
<evidence type="ECO:0000313" key="3">
    <source>
        <dbReference type="EMBL" id="CAA9258619.1"/>
    </source>
</evidence>
<dbReference type="AlphaFoldDB" id="A0A6J4IPW0"/>
<dbReference type="PROSITE" id="PS52050">
    <property type="entry name" value="WYL"/>
    <property type="match status" value="1"/>
</dbReference>
<feature type="domain" description="WCX" evidence="2">
    <location>
        <begin position="228"/>
        <end position="304"/>
    </location>
</feature>
<dbReference type="Pfam" id="PF25583">
    <property type="entry name" value="WCX"/>
    <property type="match status" value="1"/>
</dbReference>
<evidence type="ECO:0000259" key="1">
    <source>
        <dbReference type="Pfam" id="PF13280"/>
    </source>
</evidence>
<dbReference type="InterPro" id="IPR026881">
    <property type="entry name" value="WYL_dom"/>
</dbReference>
<dbReference type="PANTHER" id="PTHR34580:SF3">
    <property type="entry name" value="PROTEIN PAFB"/>
    <property type="match status" value="1"/>
</dbReference>
<name>A0A6J4IPW0_9ACTN</name>
<dbReference type="PANTHER" id="PTHR34580">
    <property type="match status" value="1"/>
</dbReference>
<accession>A0A6J4IPW0</accession>